<sequence length="260" mass="31327">MKLTTKINLIRELYLEPDHINFLESLNLDFDSKIDFSNEKIDGFINLLDNKLEELIQREDEPSCLNLAYIISIIEQKRLTVNLDFNDYPEYNQEKFEDDDYDDEFINEVEGLTGKEQKKLQKEAVKRYKELDQNIIVSSFKRFVIKNYPQILKGFDRSIYSSAKLSYWKKEHLFDLWQIPTKVYEKVKSAEYEVEEKLREEVDKYAEHMYSEWYKNYKIWLQKNGLKKSTKLNIKDYFKSIKVKPSATIIERIKENYSPE</sequence>
<organism evidence="1 2">
    <name type="scientific">Mesonia ostreae</name>
    <dbReference type="NCBI Taxonomy" id="861110"/>
    <lineage>
        <taxon>Bacteria</taxon>
        <taxon>Pseudomonadati</taxon>
        <taxon>Bacteroidota</taxon>
        <taxon>Flavobacteriia</taxon>
        <taxon>Flavobacteriales</taxon>
        <taxon>Flavobacteriaceae</taxon>
        <taxon>Mesonia</taxon>
    </lineage>
</organism>
<accession>A0ABU2KMD3</accession>
<protein>
    <submittedName>
        <fullName evidence="1">Uncharacterized protein</fullName>
    </submittedName>
</protein>
<evidence type="ECO:0000313" key="2">
    <source>
        <dbReference type="Proteomes" id="UP001182991"/>
    </source>
</evidence>
<name>A0ABU2KMD3_9FLAO</name>
<proteinExistence type="predicted"/>
<evidence type="ECO:0000313" key="1">
    <source>
        <dbReference type="EMBL" id="MDT0295882.1"/>
    </source>
</evidence>
<dbReference type="RefSeq" id="WP_311402806.1">
    <property type="nucleotide sequence ID" value="NZ_JAVRBG010000024.1"/>
</dbReference>
<keyword evidence="2" id="KW-1185">Reference proteome</keyword>
<dbReference type="EMBL" id="JAVRBG010000024">
    <property type="protein sequence ID" value="MDT0295882.1"/>
    <property type="molecule type" value="Genomic_DNA"/>
</dbReference>
<dbReference type="Proteomes" id="UP001182991">
    <property type="component" value="Unassembled WGS sequence"/>
</dbReference>
<reference evidence="2" key="1">
    <citation type="submission" date="2023-07" db="EMBL/GenBank/DDBJ databases">
        <title>Isolating and identifying novel microbial strains from the Mariana Trench.</title>
        <authorList>
            <person name="Fu H."/>
        </authorList>
    </citation>
    <scope>NUCLEOTIDE SEQUENCE [LARGE SCALE GENOMIC DNA]</scope>
    <source>
        <strain evidence="2">T-y2</strain>
    </source>
</reference>
<gene>
    <name evidence="1" type="ORF">RLT85_14710</name>
</gene>
<comment type="caution">
    <text evidence="1">The sequence shown here is derived from an EMBL/GenBank/DDBJ whole genome shotgun (WGS) entry which is preliminary data.</text>
</comment>